<dbReference type="EMBL" id="AOJE01000038">
    <property type="protein sequence ID" value="ELZ39325.1"/>
    <property type="molecule type" value="Genomic_DNA"/>
</dbReference>
<dbReference type="STRING" id="1227484.C471_08600"/>
<sequence>MESNQTPTDDDTDRTDRLAELLDAFDADAETVTDAWEGAAICTSWGYGQTQVNFAQIVEVSDSGKTVLARMVPATVETRSNGTEGVVPDGEPYGESFRLHVRSNDRGPSFRGSYPYIDGDPETGTRLDSFLPAAEKTGTYHRTPSNRGH</sequence>
<dbReference type="OrthoDB" id="338013at2157"/>
<evidence type="ECO:0000313" key="2">
    <source>
        <dbReference type="Proteomes" id="UP000011514"/>
    </source>
</evidence>
<dbReference type="RefSeq" id="WP_004048238.1">
    <property type="nucleotide sequence ID" value="NZ_AOJE01000038.1"/>
</dbReference>
<evidence type="ECO:0000313" key="1">
    <source>
        <dbReference type="EMBL" id="ELZ39325.1"/>
    </source>
</evidence>
<keyword evidence="2" id="KW-1185">Reference proteome</keyword>
<accession>M0DUX2</accession>
<gene>
    <name evidence="1" type="ORF">C471_08600</name>
</gene>
<comment type="caution">
    <text evidence="1">The sequence shown here is derived from an EMBL/GenBank/DDBJ whole genome shotgun (WGS) entry which is preliminary data.</text>
</comment>
<name>M0DUX2_9EURY</name>
<proteinExistence type="predicted"/>
<organism evidence="1 2">
    <name type="scientific">Halorubrum saccharovorum DSM 1137</name>
    <dbReference type="NCBI Taxonomy" id="1227484"/>
    <lineage>
        <taxon>Archaea</taxon>
        <taxon>Methanobacteriati</taxon>
        <taxon>Methanobacteriota</taxon>
        <taxon>Stenosarchaea group</taxon>
        <taxon>Halobacteria</taxon>
        <taxon>Halobacteriales</taxon>
        <taxon>Haloferacaceae</taxon>
        <taxon>Halorubrum</taxon>
    </lineage>
</organism>
<protein>
    <submittedName>
        <fullName evidence="1">Uncharacterized protein</fullName>
    </submittedName>
</protein>
<dbReference type="AlphaFoldDB" id="M0DUX2"/>
<dbReference type="PATRIC" id="fig|1227484.4.peg.1721"/>
<reference evidence="1 2" key="1">
    <citation type="journal article" date="2014" name="PLoS Genet.">
        <title>Phylogenetically driven sequencing of extremely halophilic archaea reveals strategies for static and dynamic osmo-response.</title>
        <authorList>
            <person name="Becker E.A."/>
            <person name="Seitzer P.M."/>
            <person name="Tritt A."/>
            <person name="Larsen D."/>
            <person name="Krusor M."/>
            <person name="Yao A.I."/>
            <person name="Wu D."/>
            <person name="Madern D."/>
            <person name="Eisen J.A."/>
            <person name="Darling A.E."/>
            <person name="Facciotti M.T."/>
        </authorList>
    </citation>
    <scope>NUCLEOTIDE SEQUENCE [LARGE SCALE GENOMIC DNA]</scope>
    <source>
        <strain evidence="1 2">DSM 1137</strain>
    </source>
</reference>
<dbReference type="Proteomes" id="UP000011514">
    <property type="component" value="Unassembled WGS sequence"/>
</dbReference>